<organism evidence="1 2">
    <name type="scientific">Corallococcus soli</name>
    <dbReference type="NCBI Taxonomy" id="2710757"/>
    <lineage>
        <taxon>Bacteria</taxon>
        <taxon>Pseudomonadati</taxon>
        <taxon>Myxococcota</taxon>
        <taxon>Myxococcia</taxon>
        <taxon>Myxococcales</taxon>
        <taxon>Cystobacterineae</taxon>
        <taxon>Myxococcaceae</taxon>
        <taxon>Corallococcus</taxon>
    </lineage>
</organism>
<proteinExistence type="predicted"/>
<name>A0ABR9PKE3_9BACT</name>
<keyword evidence="2" id="KW-1185">Reference proteome</keyword>
<sequence>MKPEPTDVIRIEFDAQEELVGDLAPVKCGFCGAPSRGKLLHQGMLARGFGWDCPCGARGIHAPLYDLDELYPDVLEAWGLEPREPDLAPAVPLDGTGLLSTSYVDGVSLRAQLFAEARRQGAQVAATQVVACVVMSGHTSPTWTWDLLWAHPRPLAG</sequence>
<comment type="caution">
    <text evidence="1">The sequence shown here is derived from an EMBL/GenBank/DDBJ whole genome shotgun (WGS) entry which is preliminary data.</text>
</comment>
<protein>
    <submittedName>
        <fullName evidence="1">Uncharacterized protein</fullName>
    </submittedName>
</protein>
<accession>A0ABR9PKE3</accession>
<evidence type="ECO:0000313" key="2">
    <source>
        <dbReference type="Proteomes" id="UP001516472"/>
    </source>
</evidence>
<gene>
    <name evidence="1" type="ORF">G4177_09570</name>
</gene>
<evidence type="ECO:0000313" key="1">
    <source>
        <dbReference type="EMBL" id="MBE4748413.1"/>
    </source>
</evidence>
<dbReference type="RefSeq" id="WP_193347818.1">
    <property type="nucleotide sequence ID" value="NZ_CBCSIP010000140.1"/>
</dbReference>
<dbReference type="Proteomes" id="UP001516472">
    <property type="component" value="Unassembled WGS sequence"/>
</dbReference>
<reference evidence="1 2" key="1">
    <citation type="submission" date="2020-02" db="EMBL/GenBank/DDBJ databases">
        <authorList>
            <person name="Babadi Z.K."/>
            <person name="Risdian C."/>
            <person name="Ebrahimipour G.H."/>
            <person name="Wink J."/>
        </authorList>
    </citation>
    <scope>NUCLEOTIDE SEQUENCE [LARGE SCALE GENOMIC DNA]</scope>
    <source>
        <strain evidence="1 2">ZKHCc1 1396</strain>
    </source>
</reference>
<dbReference type="EMBL" id="JAAIYO010000002">
    <property type="protein sequence ID" value="MBE4748413.1"/>
    <property type="molecule type" value="Genomic_DNA"/>
</dbReference>